<dbReference type="AlphaFoldDB" id="A0A5C5YKJ2"/>
<protein>
    <recommendedName>
        <fullName evidence="2">DUF58 domain-containing protein</fullName>
    </recommendedName>
</protein>
<dbReference type="PANTHER" id="PTHR34351:SF1">
    <property type="entry name" value="SLR1927 PROTEIN"/>
    <property type="match status" value="1"/>
</dbReference>
<keyword evidence="1" id="KW-1133">Transmembrane helix</keyword>
<accession>A0A5C5YKJ2</accession>
<dbReference type="InterPro" id="IPR002881">
    <property type="entry name" value="DUF58"/>
</dbReference>
<gene>
    <name evidence="3" type="ORF">CA85_07210</name>
</gene>
<evidence type="ECO:0000256" key="1">
    <source>
        <dbReference type="SAM" id="Phobius"/>
    </source>
</evidence>
<comment type="caution">
    <text evidence="3">The sequence shown here is derived from an EMBL/GenBank/DDBJ whole genome shotgun (WGS) entry which is preliminary data.</text>
</comment>
<dbReference type="PANTHER" id="PTHR34351">
    <property type="entry name" value="SLR1927 PROTEIN-RELATED"/>
    <property type="match status" value="1"/>
</dbReference>
<sequence length="398" mass="44282">MLIGAFGLLGGSLKGLNLLVVVAAVTLGALFVQWRISLMMIEGLRVDRRMPPEGFAGKPMRIRYQLHNSHRLMPVWLIQLEDTLQRTEVANSTHHRTSRPTGVLQRTMTGVGLLMPGRSTSAYFDITTAHRGRYRWNHWLISTTAPLALSTASRELDGSSDFVDVYPRLLRLSRSWDRILPSKVGSLSAAVHRHGHADDEFFGLREYRHGDSPRHIHWRTTARLVEPAVRQFEQQQRFDLCLLVDAWSDRFSSAGPSEATAPQPTVDETVETAISLAATIAMDLTEGGENRVLLVVAGEELDIVRGGPSVIARKRMLQCLANVVACPDVAMSEALTRAASAAERMPDLVVISPRSQSDAVAADEVTAATLRHWNTRSQVNWIDISNREQHDWFTLGDD</sequence>
<dbReference type="Pfam" id="PF01882">
    <property type="entry name" value="DUF58"/>
    <property type="match status" value="1"/>
</dbReference>
<dbReference type="OrthoDB" id="9812729at2"/>
<keyword evidence="4" id="KW-1185">Reference proteome</keyword>
<keyword evidence="1" id="KW-0812">Transmembrane</keyword>
<keyword evidence="1" id="KW-0472">Membrane</keyword>
<proteinExistence type="predicted"/>
<dbReference type="Proteomes" id="UP000318053">
    <property type="component" value="Unassembled WGS sequence"/>
</dbReference>
<evidence type="ECO:0000313" key="3">
    <source>
        <dbReference type="EMBL" id="TWT75430.1"/>
    </source>
</evidence>
<organism evidence="3 4">
    <name type="scientific">Allorhodopirellula solitaria</name>
    <dbReference type="NCBI Taxonomy" id="2527987"/>
    <lineage>
        <taxon>Bacteria</taxon>
        <taxon>Pseudomonadati</taxon>
        <taxon>Planctomycetota</taxon>
        <taxon>Planctomycetia</taxon>
        <taxon>Pirellulales</taxon>
        <taxon>Pirellulaceae</taxon>
        <taxon>Allorhodopirellula</taxon>
    </lineage>
</organism>
<evidence type="ECO:0000313" key="4">
    <source>
        <dbReference type="Proteomes" id="UP000318053"/>
    </source>
</evidence>
<evidence type="ECO:0000259" key="2">
    <source>
        <dbReference type="Pfam" id="PF01882"/>
    </source>
</evidence>
<feature type="domain" description="DUF58" evidence="2">
    <location>
        <begin position="204"/>
        <end position="384"/>
    </location>
</feature>
<feature type="transmembrane region" description="Helical" evidence="1">
    <location>
        <begin position="18"/>
        <end position="41"/>
    </location>
</feature>
<dbReference type="EMBL" id="SJPK01000001">
    <property type="protein sequence ID" value="TWT75430.1"/>
    <property type="molecule type" value="Genomic_DNA"/>
</dbReference>
<name>A0A5C5YKJ2_9BACT</name>
<reference evidence="3 4" key="1">
    <citation type="submission" date="2019-02" db="EMBL/GenBank/DDBJ databases">
        <title>Deep-cultivation of Planctomycetes and their phenomic and genomic characterization uncovers novel biology.</title>
        <authorList>
            <person name="Wiegand S."/>
            <person name="Jogler M."/>
            <person name="Boedeker C."/>
            <person name="Pinto D."/>
            <person name="Vollmers J."/>
            <person name="Rivas-Marin E."/>
            <person name="Kohn T."/>
            <person name="Peeters S.H."/>
            <person name="Heuer A."/>
            <person name="Rast P."/>
            <person name="Oberbeckmann S."/>
            <person name="Bunk B."/>
            <person name="Jeske O."/>
            <person name="Meyerdierks A."/>
            <person name="Storesund J.E."/>
            <person name="Kallscheuer N."/>
            <person name="Luecker S."/>
            <person name="Lage O.M."/>
            <person name="Pohl T."/>
            <person name="Merkel B.J."/>
            <person name="Hornburger P."/>
            <person name="Mueller R.-W."/>
            <person name="Bruemmer F."/>
            <person name="Labrenz M."/>
            <person name="Spormann A.M."/>
            <person name="Op Den Camp H."/>
            <person name="Overmann J."/>
            <person name="Amann R."/>
            <person name="Jetten M.S.M."/>
            <person name="Mascher T."/>
            <person name="Medema M.H."/>
            <person name="Devos D.P."/>
            <person name="Kaster A.-K."/>
            <person name="Ovreas L."/>
            <person name="Rohde M."/>
            <person name="Galperin M.Y."/>
            <person name="Jogler C."/>
        </authorList>
    </citation>
    <scope>NUCLEOTIDE SEQUENCE [LARGE SCALE GENOMIC DNA]</scope>
    <source>
        <strain evidence="3 4">CA85</strain>
    </source>
</reference>